<name>A0A3N2PZJ3_SODAK</name>
<feature type="compositionally biased region" description="Polar residues" evidence="1">
    <location>
        <begin position="148"/>
        <end position="161"/>
    </location>
</feature>
<reference evidence="3 4" key="1">
    <citation type="journal article" date="2018" name="Mol. Ecol.">
        <title>The obligate alkalophilic soda-lake fungus Sodiomyces alkalinus has shifted to a protein diet.</title>
        <authorList>
            <person name="Grum-Grzhimaylo A.A."/>
            <person name="Falkoski D.L."/>
            <person name="van den Heuvel J."/>
            <person name="Valero-Jimenez C.A."/>
            <person name="Min B."/>
            <person name="Choi I.G."/>
            <person name="Lipzen A."/>
            <person name="Daum C.G."/>
            <person name="Aanen D.K."/>
            <person name="Tsang A."/>
            <person name="Henrissat B."/>
            <person name="Bilanenko E.N."/>
            <person name="de Vries R.P."/>
            <person name="van Kan J.A.L."/>
            <person name="Grigoriev I.V."/>
            <person name="Debets A.J.M."/>
        </authorList>
    </citation>
    <scope>NUCLEOTIDE SEQUENCE [LARGE SCALE GENOMIC DNA]</scope>
    <source>
        <strain evidence="3 4">F11</strain>
    </source>
</reference>
<evidence type="ECO:0000259" key="2">
    <source>
        <dbReference type="Pfam" id="PF14420"/>
    </source>
</evidence>
<dbReference type="InterPro" id="IPR011990">
    <property type="entry name" value="TPR-like_helical_dom_sf"/>
</dbReference>
<dbReference type="SUPFAM" id="SSF48452">
    <property type="entry name" value="TPR-like"/>
    <property type="match status" value="1"/>
</dbReference>
<dbReference type="InterPro" id="IPR025676">
    <property type="entry name" value="Clr5_dom"/>
</dbReference>
<dbReference type="STRING" id="1314773.A0A3N2PZJ3"/>
<sequence length="624" mass="69694">MEAPLIVPSKRKASTTDSDGDDTASLGSRTKARKRVPTEIWEAKRPIITRLYQEEKKSLKEVMDIMEREHQFVATVKMYKSRIWKWGLDKKLKGDEVLAILILKRDRDALNKPSEFRIRGQPVDFENIKRYVKRNPSLMAKLRAGHAPSSQTTREVTCRTPSPSPSPHAGIGPPTELQNVENVLGLFRDYVDGSFSSGAWHCEYDVDCTNSRFDQGNRSNDLFERIIASFALVNRCMMRGDKININSVLGPSFESLKEIVAAESPDFVARTVCLLWYLDRHHKHDLLRLVLDYLAGLVPIVLGPHHILAHIWRRLSATSFSDYHELSMRLYSLLLPQIEERAGPANFLTHLLYSDYVDCVFARHGPEDCEGTLSRHLARAEASGKRHAWLGDMALSHAGILAACKERQGRLDEAVQVLTGYMNAYKMTEEQEAAINLELGVKYYRMGNLSAAIISFQSAARLALTSDADERLSMTALANLEKLLAETGRPDKAERVHQYRMDRLAAFAEKSACISRGCDDDEDADGESDSVPSDMGELPEWLWTCRDDDEGSMSSWPRATTACAYNSGKATFVPVHPAVAIDWPEAPHPSASPSAMGAEFSPRPDSSVAGTEAGYYYSPDLGIP</sequence>
<feature type="region of interest" description="Disordered" evidence="1">
    <location>
        <begin position="143"/>
        <end position="174"/>
    </location>
</feature>
<dbReference type="PANTHER" id="PTHR38788">
    <property type="entry name" value="CLR5 DOMAIN-CONTAINING PROTEIN"/>
    <property type="match status" value="1"/>
</dbReference>
<dbReference type="PANTHER" id="PTHR38788:SF3">
    <property type="entry name" value="CLR5 DOMAIN-CONTAINING PROTEIN"/>
    <property type="match status" value="1"/>
</dbReference>
<dbReference type="Gene3D" id="1.25.40.10">
    <property type="entry name" value="Tetratricopeptide repeat domain"/>
    <property type="match status" value="1"/>
</dbReference>
<keyword evidence="4" id="KW-1185">Reference proteome</keyword>
<evidence type="ECO:0000313" key="4">
    <source>
        <dbReference type="Proteomes" id="UP000272025"/>
    </source>
</evidence>
<dbReference type="RefSeq" id="XP_028467708.1">
    <property type="nucleotide sequence ID" value="XM_028609790.1"/>
</dbReference>
<dbReference type="AlphaFoldDB" id="A0A3N2PZJ3"/>
<dbReference type="Proteomes" id="UP000272025">
    <property type="component" value="Unassembled WGS sequence"/>
</dbReference>
<dbReference type="OrthoDB" id="5986190at2759"/>
<dbReference type="EMBL" id="ML119053">
    <property type="protein sequence ID" value="ROT39902.1"/>
    <property type="molecule type" value="Genomic_DNA"/>
</dbReference>
<evidence type="ECO:0000313" key="3">
    <source>
        <dbReference type="EMBL" id="ROT39902.1"/>
    </source>
</evidence>
<feature type="region of interest" description="Disordered" evidence="1">
    <location>
        <begin position="584"/>
        <end position="624"/>
    </location>
</feature>
<feature type="domain" description="Clr5" evidence="2">
    <location>
        <begin position="38"/>
        <end position="90"/>
    </location>
</feature>
<evidence type="ECO:0000256" key="1">
    <source>
        <dbReference type="SAM" id="MobiDB-lite"/>
    </source>
</evidence>
<protein>
    <recommendedName>
        <fullName evidence="2">Clr5 domain-containing protein</fullName>
    </recommendedName>
</protein>
<dbReference type="GeneID" id="39578268"/>
<feature type="region of interest" description="Disordered" evidence="1">
    <location>
        <begin position="1"/>
        <end position="31"/>
    </location>
</feature>
<organism evidence="3 4">
    <name type="scientific">Sodiomyces alkalinus (strain CBS 110278 / VKM F-3762 / F11)</name>
    <name type="common">Alkaliphilic filamentous fungus</name>
    <dbReference type="NCBI Taxonomy" id="1314773"/>
    <lineage>
        <taxon>Eukaryota</taxon>
        <taxon>Fungi</taxon>
        <taxon>Dikarya</taxon>
        <taxon>Ascomycota</taxon>
        <taxon>Pezizomycotina</taxon>
        <taxon>Sordariomycetes</taxon>
        <taxon>Hypocreomycetidae</taxon>
        <taxon>Glomerellales</taxon>
        <taxon>Plectosphaerellaceae</taxon>
        <taxon>Sodiomyces</taxon>
    </lineage>
</organism>
<accession>A0A3N2PZJ3</accession>
<dbReference type="Pfam" id="PF14420">
    <property type="entry name" value="Clr5"/>
    <property type="match status" value="1"/>
</dbReference>
<gene>
    <name evidence="3" type="ORF">SODALDRAFT_323206</name>
</gene>
<proteinExistence type="predicted"/>